<keyword evidence="2" id="KW-1133">Transmembrane helix</keyword>
<reference evidence="3" key="1">
    <citation type="submission" date="2023-03" db="EMBL/GenBank/DDBJ databases">
        <title>Actinorhabdospora filicis NBRC 111898.</title>
        <authorList>
            <person name="Ichikawa N."/>
            <person name="Sato H."/>
            <person name="Tonouchi N."/>
        </authorList>
    </citation>
    <scope>NUCLEOTIDE SEQUENCE</scope>
    <source>
        <strain evidence="3">NBRC 111898</strain>
    </source>
</reference>
<evidence type="ECO:0000313" key="4">
    <source>
        <dbReference type="Proteomes" id="UP001165079"/>
    </source>
</evidence>
<dbReference type="RefSeq" id="WP_285660792.1">
    <property type="nucleotide sequence ID" value="NZ_BSTX01000001.1"/>
</dbReference>
<keyword evidence="2" id="KW-0812">Transmembrane</keyword>
<protein>
    <submittedName>
        <fullName evidence="3">Uncharacterized protein</fullName>
    </submittedName>
</protein>
<organism evidence="3 4">
    <name type="scientific">Actinorhabdospora filicis</name>
    <dbReference type="NCBI Taxonomy" id="1785913"/>
    <lineage>
        <taxon>Bacteria</taxon>
        <taxon>Bacillati</taxon>
        <taxon>Actinomycetota</taxon>
        <taxon>Actinomycetes</taxon>
        <taxon>Micromonosporales</taxon>
        <taxon>Micromonosporaceae</taxon>
        <taxon>Actinorhabdospora</taxon>
    </lineage>
</organism>
<evidence type="ECO:0000256" key="1">
    <source>
        <dbReference type="SAM" id="MobiDB-lite"/>
    </source>
</evidence>
<name>A0A9W6W730_9ACTN</name>
<accession>A0A9W6W730</accession>
<evidence type="ECO:0000313" key="3">
    <source>
        <dbReference type="EMBL" id="GLZ75548.1"/>
    </source>
</evidence>
<dbReference type="Proteomes" id="UP001165079">
    <property type="component" value="Unassembled WGS sequence"/>
</dbReference>
<sequence>MSDPYRLSDSATPATASPRRASGGHTALRLLLWPVAIGGAGANTIMNFGGTTVLGILAGSISVLAVVGLVISYVSTRKRK</sequence>
<keyword evidence="4" id="KW-1185">Reference proteome</keyword>
<gene>
    <name evidence="3" type="ORF">Afil01_03550</name>
</gene>
<dbReference type="AlphaFoldDB" id="A0A9W6W730"/>
<comment type="caution">
    <text evidence="3">The sequence shown here is derived from an EMBL/GenBank/DDBJ whole genome shotgun (WGS) entry which is preliminary data.</text>
</comment>
<keyword evidence="2" id="KW-0472">Membrane</keyword>
<evidence type="ECO:0000256" key="2">
    <source>
        <dbReference type="SAM" id="Phobius"/>
    </source>
</evidence>
<dbReference type="EMBL" id="BSTX01000001">
    <property type="protein sequence ID" value="GLZ75548.1"/>
    <property type="molecule type" value="Genomic_DNA"/>
</dbReference>
<proteinExistence type="predicted"/>
<feature type="transmembrane region" description="Helical" evidence="2">
    <location>
        <begin position="52"/>
        <end position="74"/>
    </location>
</feature>
<feature type="region of interest" description="Disordered" evidence="1">
    <location>
        <begin position="1"/>
        <end position="22"/>
    </location>
</feature>